<dbReference type="Gene3D" id="3.90.180.10">
    <property type="entry name" value="Medium-chain alcohol dehydrogenases, catalytic domain"/>
    <property type="match status" value="1"/>
</dbReference>
<dbReference type="Pfam" id="PF00107">
    <property type="entry name" value="ADH_zinc_N"/>
    <property type="match status" value="1"/>
</dbReference>
<dbReference type="Pfam" id="PF08240">
    <property type="entry name" value="ADH_N"/>
    <property type="match status" value="1"/>
</dbReference>
<feature type="domain" description="Enoyl reductase (ER)" evidence="10">
    <location>
        <begin position="50"/>
        <end position="375"/>
    </location>
</feature>
<dbReference type="EMBL" id="JAEUBD010001571">
    <property type="protein sequence ID" value="KAH3658880.1"/>
    <property type="molecule type" value="Genomic_DNA"/>
</dbReference>
<evidence type="ECO:0000313" key="12">
    <source>
        <dbReference type="Proteomes" id="UP000788993"/>
    </source>
</evidence>
<dbReference type="InterPro" id="IPR036291">
    <property type="entry name" value="NAD(P)-bd_dom_sf"/>
</dbReference>
<dbReference type="Gene3D" id="3.40.50.720">
    <property type="entry name" value="NAD(P)-binding Rossmann-like Domain"/>
    <property type="match status" value="1"/>
</dbReference>
<feature type="region of interest" description="Disordered" evidence="9">
    <location>
        <begin position="547"/>
        <end position="570"/>
    </location>
</feature>
<keyword evidence="7" id="KW-0520">NAD</keyword>
<dbReference type="InterPro" id="IPR013154">
    <property type="entry name" value="ADH-like_N"/>
</dbReference>
<dbReference type="Proteomes" id="UP000788993">
    <property type="component" value="Unassembled WGS sequence"/>
</dbReference>
<protein>
    <recommendedName>
        <fullName evidence="3">alcohol dehydrogenase</fullName>
        <ecNumber evidence="3">1.1.1.1</ecNumber>
    </recommendedName>
</protein>
<dbReference type="AlphaFoldDB" id="A0A9P8SYI6"/>
<dbReference type="SUPFAM" id="SSF51735">
    <property type="entry name" value="NAD(P)-binding Rossmann-fold domains"/>
    <property type="match status" value="1"/>
</dbReference>
<dbReference type="InterPro" id="IPR011032">
    <property type="entry name" value="GroES-like_sf"/>
</dbReference>
<comment type="similarity">
    <text evidence="2 8">Belongs to the zinc-containing alcohol dehydrogenase family.</text>
</comment>
<evidence type="ECO:0000256" key="9">
    <source>
        <dbReference type="SAM" id="MobiDB-lite"/>
    </source>
</evidence>
<comment type="caution">
    <text evidence="11">The sequence shown here is derived from an EMBL/GenBank/DDBJ whole genome shotgun (WGS) entry which is preliminary data.</text>
</comment>
<dbReference type="GO" id="GO:0004022">
    <property type="term" value="F:alcohol dehydrogenase (NAD+) activity"/>
    <property type="evidence" value="ECO:0007669"/>
    <property type="project" value="UniProtKB-EC"/>
</dbReference>
<dbReference type="SUPFAM" id="SSF50129">
    <property type="entry name" value="GroES-like"/>
    <property type="match status" value="1"/>
</dbReference>
<evidence type="ECO:0000256" key="8">
    <source>
        <dbReference type="RuleBase" id="RU361277"/>
    </source>
</evidence>
<proteinExistence type="inferred from homology"/>
<dbReference type="InterPro" id="IPR013149">
    <property type="entry name" value="ADH-like_C"/>
</dbReference>
<dbReference type="FunFam" id="3.90.180.10:FF:000002">
    <property type="entry name" value="Alcohol dehydrogenase AdhP"/>
    <property type="match status" value="1"/>
</dbReference>
<keyword evidence="5 8" id="KW-0862">Zinc</keyword>
<evidence type="ECO:0000256" key="7">
    <source>
        <dbReference type="ARBA" id="ARBA00023027"/>
    </source>
</evidence>
<organism evidence="11 12">
    <name type="scientific">Ogataea polymorpha</name>
    <dbReference type="NCBI Taxonomy" id="460523"/>
    <lineage>
        <taxon>Eukaryota</taxon>
        <taxon>Fungi</taxon>
        <taxon>Dikarya</taxon>
        <taxon>Ascomycota</taxon>
        <taxon>Saccharomycotina</taxon>
        <taxon>Pichiomycetes</taxon>
        <taxon>Pichiales</taxon>
        <taxon>Pichiaceae</taxon>
        <taxon>Ogataea</taxon>
    </lineage>
</organism>
<evidence type="ECO:0000259" key="10">
    <source>
        <dbReference type="SMART" id="SM00829"/>
    </source>
</evidence>
<keyword evidence="6" id="KW-0560">Oxidoreductase</keyword>
<keyword evidence="4 8" id="KW-0479">Metal-binding</keyword>
<accession>A0A9P8SYI6</accession>
<sequence>MMSISRVAALRNQFARLAKPAVVQQVFRHSTASAPTIPKTQMGCVFETNGGPIEYKEIPVPKPKPNEILVHVKYSGVCHTDLHAWKGDWPLPVKLPLVGGHEGAGVVVAKGENVKNFEIGDLAGIKWLNGSCMGCEFCQQGAEPNCPDADLSGYTHDGSFQQYATADAVQAAKLPPGTDLAAVAPILCAGVTVYKALKTAALRPGQIVAISGAAGGLGSLAVQYAVAMGLRVLGIDGGEQKGEFIKKLGAEFYVDFTKEKDIVSAIQKVTNGGPHGVINVSVSPAAISQSCQYVRTLGKVVLVGLPAGAVCESPVFEHVVKSIQIKGSYVGNRQDTAEAVDFFTRGLVRSPFQIAGLSELPEVFKKMEEGKILVLGSAFFLGGSHELSYAWRPYENPLYVETCLARDKAMQDGEESTYWLGPKNYMPMTISQYVDLLWMQYLTRADVEKVMRSKIMAKFNQYHEKYAESLRDTATLGSRVQRVIDQPAPKHAISKEEVSSIIGAFHTDEDLTDPDVVEKFWFENHPWIKLQVLTNTMYLASNIPRVARPAEQPEQPDGSKDAKLLSENNE</sequence>
<evidence type="ECO:0000256" key="4">
    <source>
        <dbReference type="ARBA" id="ARBA00022723"/>
    </source>
</evidence>
<dbReference type="PROSITE" id="PS00059">
    <property type="entry name" value="ADH_ZINC"/>
    <property type="match status" value="1"/>
</dbReference>
<dbReference type="InterPro" id="IPR020843">
    <property type="entry name" value="ER"/>
</dbReference>
<evidence type="ECO:0000313" key="11">
    <source>
        <dbReference type="EMBL" id="KAH3658880.1"/>
    </source>
</evidence>
<dbReference type="SMART" id="SM00829">
    <property type="entry name" value="PKS_ER"/>
    <property type="match status" value="1"/>
</dbReference>
<dbReference type="PANTHER" id="PTHR42940:SF3">
    <property type="entry name" value="ALCOHOL DEHYDROGENASE 1-RELATED"/>
    <property type="match status" value="1"/>
</dbReference>
<evidence type="ECO:0000256" key="2">
    <source>
        <dbReference type="ARBA" id="ARBA00008072"/>
    </source>
</evidence>
<evidence type="ECO:0000256" key="5">
    <source>
        <dbReference type="ARBA" id="ARBA00022833"/>
    </source>
</evidence>
<evidence type="ECO:0000256" key="1">
    <source>
        <dbReference type="ARBA" id="ARBA00001947"/>
    </source>
</evidence>
<evidence type="ECO:0000256" key="3">
    <source>
        <dbReference type="ARBA" id="ARBA00013190"/>
    </source>
</evidence>
<dbReference type="CDD" id="cd08297">
    <property type="entry name" value="CAD3"/>
    <property type="match status" value="1"/>
</dbReference>
<dbReference type="GO" id="GO:0008270">
    <property type="term" value="F:zinc ion binding"/>
    <property type="evidence" value="ECO:0007669"/>
    <property type="project" value="InterPro"/>
</dbReference>
<reference evidence="11" key="2">
    <citation type="submission" date="2021-01" db="EMBL/GenBank/DDBJ databases">
        <authorList>
            <person name="Schikora-Tamarit M.A."/>
        </authorList>
    </citation>
    <scope>NUCLEOTIDE SEQUENCE</scope>
    <source>
        <strain evidence="11">NCAIM Y.01608</strain>
    </source>
</reference>
<keyword evidence="12" id="KW-1185">Reference proteome</keyword>
<evidence type="ECO:0000256" key="6">
    <source>
        <dbReference type="ARBA" id="ARBA00023002"/>
    </source>
</evidence>
<dbReference type="EC" id="1.1.1.1" evidence="3"/>
<name>A0A9P8SYI6_9ASCO</name>
<dbReference type="FunFam" id="3.40.50.720:FF:000039">
    <property type="entry name" value="Alcohol dehydrogenase AdhP"/>
    <property type="match status" value="1"/>
</dbReference>
<dbReference type="InterPro" id="IPR002328">
    <property type="entry name" value="ADH_Zn_CS"/>
</dbReference>
<dbReference type="GO" id="GO:0005737">
    <property type="term" value="C:cytoplasm"/>
    <property type="evidence" value="ECO:0007669"/>
    <property type="project" value="TreeGrafter"/>
</dbReference>
<gene>
    <name evidence="11" type="ORF">OGATHE_006606</name>
</gene>
<dbReference type="PANTHER" id="PTHR42940">
    <property type="entry name" value="ALCOHOL DEHYDROGENASE 1-RELATED"/>
    <property type="match status" value="1"/>
</dbReference>
<comment type="cofactor">
    <cofactor evidence="1 8">
        <name>Zn(2+)</name>
        <dbReference type="ChEBI" id="CHEBI:29105"/>
    </cofactor>
</comment>
<reference evidence="11" key="1">
    <citation type="journal article" date="2021" name="Open Biol.">
        <title>Shared evolutionary footprints suggest mitochondrial oxidative damage underlies multiple complex I losses in fungi.</title>
        <authorList>
            <person name="Schikora-Tamarit M.A."/>
            <person name="Marcet-Houben M."/>
            <person name="Nosek J."/>
            <person name="Gabaldon T."/>
        </authorList>
    </citation>
    <scope>NUCLEOTIDE SEQUENCE</scope>
    <source>
        <strain evidence="11">NCAIM Y.01608</strain>
    </source>
</reference>